<dbReference type="Pfam" id="PF11905">
    <property type="entry name" value="DUF3425"/>
    <property type="match status" value="1"/>
</dbReference>
<dbReference type="PANTHER" id="PTHR38116:SF1">
    <property type="entry name" value="BZIP DOMAIN-CONTAINING PROTEIN"/>
    <property type="match status" value="1"/>
</dbReference>
<dbReference type="AlphaFoldDB" id="A0A2J6R3G9"/>
<keyword evidence="3" id="KW-1185">Reference proteome</keyword>
<gene>
    <name evidence="2" type="ORF">L207DRAFT_558068</name>
</gene>
<feature type="region of interest" description="Disordered" evidence="1">
    <location>
        <begin position="1"/>
        <end position="67"/>
    </location>
</feature>
<protein>
    <recommendedName>
        <fullName evidence="4">BZIP domain-containing protein</fullName>
    </recommendedName>
</protein>
<sequence>MEPSEPVTLEPMAQQPPMLGLEDDWTGVTSSATRRRLQNRLNQRAHRTRKRNEKRASPDISKTAQQVSRHQTYLESIPSSAVPQIPETGTETVLPITAFRGLSLFYAAAKRRTLDRQELRSIASVCRIGANEQQEAVSELKRWIENGGGIGSPTIDHLLVLVKFNVFRAMLSNGIDLGYQAGKGLDDDNALSPFSEPSNSARVLLVPPSLQPTNLQRRIPHHPWIDTIPIPRMRDNFLRAGDTYDDDALCSDLVGFCHEPTGRTGMILWGEPWDPNAWEITEEFVKYWGWTIRGCKELVNAANFWREKRGEEPLELDRVLIEDISD</sequence>
<accession>A0A2J6R3G9</accession>
<evidence type="ECO:0000313" key="3">
    <source>
        <dbReference type="Proteomes" id="UP000235786"/>
    </source>
</evidence>
<dbReference type="Proteomes" id="UP000235786">
    <property type="component" value="Unassembled WGS sequence"/>
</dbReference>
<dbReference type="CDD" id="cd14688">
    <property type="entry name" value="bZIP_YAP"/>
    <property type="match status" value="1"/>
</dbReference>
<evidence type="ECO:0000313" key="2">
    <source>
        <dbReference type="EMBL" id="PMD33062.1"/>
    </source>
</evidence>
<organism evidence="2 3">
    <name type="scientific">Hyaloscypha variabilis (strain UAMH 11265 / GT02V1 / F)</name>
    <name type="common">Meliniomyces variabilis</name>
    <dbReference type="NCBI Taxonomy" id="1149755"/>
    <lineage>
        <taxon>Eukaryota</taxon>
        <taxon>Fungi</taxon>
        <taxon>Dikarya</taxon>
        <taxon>Ascomycota</taxon>
        <taxon>Pezizomycotina</taxon>
        <taxon>Leotiomycetes</taxon>
        <taxon>Helotiales</taxon>
        <taxon>Hyaloscyphaceae</taxon>
        <taxon>Hyaloscypha</taxon>
        <taxon>Hyaloscypha variabilis</taxon>
    </lineage>
</organism>
<evidence type="ECO:0000256" key="1">
    <source>
        <dbReference type="SAM" id="MobiDB-lite"/>
    </source>
</evidence>
<evidence type="ECO:0008006" key="4">
    <source>
        <dbReference type="Google" id="ProtNLM"/>
    </source>
</evidence>
<dbReference type="PANTHER" id="PTHR38116">
    <property type="entry name" value="CHROMOSOME 7, WHOLE GENOME SHOTGUN SEQUENCE"/>
    <property type="match status" value="1"/>
</dbReference>
<feature type="compositionally biased region" description="Basic residues" evidence="1">
    <location>
        <begin position="33"/>
        <end position="53"/>
    </location>
</feature>
<proteinExistence type="predicted"/>
<dbReference type="STRING" id="1149755.A0A2J6R3G9"/>
<name>A0A2J6R3G9_HYAVF</name>
<dbReference type="EMBL" id="KZ613957">
    <property type="protein sequence ID" value="PMD33062.1"/>
    <property type="molecule type" value="Genomic_DNA"/>
</dbReference>
<dbReference type="InterPro" id="IPR021833">
    <property type="entry name" value="DUF3425"/>
</dbReference>
<dbReference type="OrthoDB" id="2245989at2759"/>
<reference evidence="2 3" key="1">
    <citation type="submission" date="2016-04" db="EMBL/GenBank/DDBJ databases">
        <title>A degradative enzymes factory behind the ericoid mycorrhizal symbiosis.</title>
        <authorList>
            <consortium name="DOE Joint Genome Institute"/>
            <person name="Martino E."/>
            <person name="Morin E."/>
            <person name="Grelet G."/>
            <person name="Kuo A."/>
            <person name="Kohler A."/>
            <person name="Daghino S."/>
            <person name="Barry K."/>
            <person name="Choi C."/>
            <person name="Cichocki N."/>
            <person name="Clum A."/>
            <person name="Copeland A."/>
            <person name="Hainaut M."/>
            <person name="Haridas S."/>
            <person name="Labutti K."/>
            <person name="Lindquist E."/>
            <person name="Lipzen A."/>
            <person name="Khouja H.-R."/>
            <person name="Murat C."/>
            <person name="Ohm R."/>
            <person name="Olson A."/>
            <person name="Spatafora J."/>
            <person name="Veneault-Fourrey C."/>
            <person name="Henrissat B."/>
            <person name="Grigoriev I."/>
            <person name="Martin F."/>
            <person name="Perotto S."/>
        </authorList>
    </citation>
    <scope>NUCLEOTIDE SEQUENCE [LARGE SCALE GENOMIC DNA]</scope>
    <source>
        <strain evidence="2 3">F</strain>
    </source>
</reference>